<proteinExistence type="predicted"/>
<sequence length="290" mass="34344">MEPAAQIPHSQITLMDPSSIIDITPADIQRWMDLFHYKERDARIAILAHRNDRSAHVSDEKWRWVQWGHERAGFNKETYEHLLMLKRLSEKEKTCKANGLRLYEWVGDYSRICLEGFMTLDTLRRMVNEDEFGTVDSTEKWCYIKHNSCHEQRILSWVRKREGAVSRAKSIYNAVWKLAVKKLKEEMTLERAGFYSMPQSSQGVENNAETQSDFVRFDDNYSPSWMEQERNHRAQVLSYQHFPLGAKWACDRSCNATEVIHSYDFLSLATRQESFHFLERLSQRDKKRLL</sequence>
<evidence type="ECO:0000313" key="2">
    <source>
        <dbReference type="Proteomes" id="UP000664132"/>
    </source>
</evidence>
<organism evidence="1 2">
    <name type="scientific">Cadophora malorum</name>
    <dbReference type="NCBI Taxonomy" id="108018"/>
    <lineage>
        <taxon>Eukaryota</taxon>
        <taxon>Fungi</taxon>
        <taxon>Dikarya</taxon>
        <taxon>Ascomycota</taxon>
        <taxon>Pezizomycotina</taxon>
        <taxon>Leotiomycetes</taxon>
        <taxon>Helotiales</taxon>
        <taxon>Ploettnerulaceae</taxon>
        <taxon>Cadophora</taxon>
    </lineage>
</organism>
<comment type="caution">
    <text evidence="1">The sequence shown here is derived from an EMBL/GenBank/DDBJ whole genome shotgun (WGS) entry which is preliminary data.</text>
</comment>
<reference evidence="1" key="1">
    <citation type="submission" date="2021-02" db="EMBL/GenBank/DDBJ databases">
        <title>Genome sequence Cadophora malorum strain M34.</title>
        <authorList>
            <person name="Stefanovic E."/>
            <person name="Vu D."/>
            <person name="Scully C."/>
            <person name="Dijksterhuis J."/>
            <person name="Roader J."/>
            <person name="Houbraken J."/>
        </authorList>
    </citation>
    <scope>NUCLEOTIDE SEQUENCE</scope>
    <source>
        <strain evidence="1">M34</strain>
    </source>
</reference>
<dbReference type="EMBL" id="JAFJYH010000050">
    <property type="protein sequence ID" value="KAG4422338.1"/>
    <property type="molecule type" value="Genomic_DNA"/>
</dbReference>
<dbReference type="AlphaFoldDB" id="A0A8H7WCJ3"/>
<keyword evidence="2" id="KW-1185">Reference proteome</keyword>
<accession>A0A8H7WCJ3</accession>
<protein>
    <submittedName>
        <fullName evidence="1">Uncharacterized protein</fullName>
    </submittedName>
</protein>
<gene>
    <name evidence="1" type="ORF">IFR04_004490</name>
</gene>
<evidence type="ECO:0000313" key="1">
    <source>
        <dbReference type="EMBL" id="KAG4422338.1"/>
    </source>
</evidence>
<dbReference type="OrthoDB" id="3551641at2759"/>
<dbReference type="Proteomes" id="UP000664132">
    <property type="component" value="Unassembled WGS sequence"/>
</dbReference>
<name>A0A8H7WCJ3_9HELO</name>